<dbReference type="EMBL" id="JAFBEB010000002">
    <property type="protein sequence ID" value="MBM7589371.1"/>
    <property type="molecule type" value="Genomic_DNA"/>
</dbReference>
<organism evidence="2 3">
    <name type="scientific">Brevibacillus fulvus</name>
    <dbReference type="NCBI Taxonomy" id="1125967"/>
    <lineage>
        <taxon>Bacteria</taxon>
        <taxon>Bacillati</taxon>
        <taxon>Bacillota</taxon>
        <taxon>Bacilli</taxon>
        <taxon>Bacillales</taxon>
        <taxon>Paenibacillaceae</taxon>
        <taxon>Brevibacillus</taxon>
    </lineage>
</organism>
<gene>
    <name evidence="2" type="ORF">JOD01_000969</name>
</gene>
<protein>
    <submittedName>
        <fullName evidence="2">Gluconate 2-dehydrogenase gamma chain</fullName>
        <ecNumber evidence="2">1.1.99.3</ecNumber>
    </submittedName>
</protein>
<dbReference type="GO" id="GO:0033717">
    <property type="term" value="F:gluconate 2-dehydrogenase (acceptor) activity"/>
    <property type="evidence" value="ECO:0007669"/>
    <property type="project" value="UniProtKB-EC"/>
</dbReference>
<evidence type="ECO:0000313" key="3">
    <source>
        <dbReference type="Proteomes" id="UP000717624"/>
    </source>
</evidence>
<evidence type="ECO:0000313" key="2">
    <source>
        <dbReference type="EMBL" id="MBM7589371.1"/>
    </source>
</evidence>
<sequence length="252" mass="28302">MANQEENKDSSTISRRKFLANSGYAIGGLVVGGVLGSLLGREPKQQTPAPNQSAPQQTPDFNQALMFFTQEQFKVVDAATERIFPKDDNGPGARDLGVAFFIDHQLAGEYGFNARDYMQPPFFPGEKVQGYQGRLRRREIYEIGLREMQNYSMSKYKKNFYDLAPEEQDAVLTAFEKDEIKLTTTSASGFFKMLVTNTLEGVYADPLYGGNKNMSGWNLKKYPGNQMSYANIIEKEGLPQIKPASLRDHLSH</sequence>
<feature type="transmembrane region" description="Helical" evidence="1">
    <location>
        <begin position="18"/>
        <end position="39"/>
    </location>
</feature>
<dbReference type="InterPro" id="IPR006311">
    <property type="entry name" value="TAT_signal"/>
</dbReference>
<evidence type="ECO:0000256" key="1">
    <source>
        <dbReference type="SAM" id="Phobius"/>
    </source>
</evidence>
<comment type="caution">
    <text evidence="2">The sequence shown here is derived from an EMBL/GenBank/DDBJ whole genome shotgun (WGS) entry which is preliminary data.</text>
</comment>
<proteinExistence type="predicted"/>
<dbReference type="PROSITE" id="PS51318">
    <property type="entry name" value="TAT"/>
    <property type="match status" value="1"/>
</dbReference>
<dbReference type="Pfam" id="PF13618">
    <property type="entry name" value="Gluconate_2-dh3"/>
    <property type="match status" value="1"/>
</dbReference>
<keyword evidence="2" id="KW-0560">Oxidoreductase</keyword>
<keyword evidence="1" id="KW-1133">Transmembrane helix</keyword>
<reference evidence="2" key="1">
    <citation type="submission" date="2021-01" db="EMBL/GenBank/DDBJ databases">
        <title>Genomic Encyclopedia of Type Strains, Phase IV (KMG-IV): sequencing the most valuable type-strain genomes for metagenomic binning, comparative biology and taxonomic classification.</title>
        <authorList>
            <person name="Goeker M."/>
        </authorList>
    </citation>
    <scope>NUCLEOTIDE SEQUENCE</scope>
    <source>
        <strain evidence="2">DSM 25523</strain>
    </source>
</reference>
<keyword evidence="1" id="KW-0472">Membrane</keyword>
<keyword evidence="1" id="KW-0812">Transmembrane</keyword>
<dbReference type="EC" id="1.1.99.3" evidence="2"/>
<accession>A0A938XZN9</accession>
<name>A0A938XZN9_9BACL</name>
<keyword evidence="3" id="KW-1185">Reference proteome</keyword>
<dbReference type="InterPro" id="IPR027056">
    <property type="entry name" value="Gluconate_2DH_su3"/>
</dbReference>
<dbReference type="AlphaFoldDB" id="A0A938XZN9"/>
<dbReference type="Proteomes" id="UP000717624">
    <property type="component" value="Unassembled WGS sequence"/>
</dbReference>
<dbReference type="RefSeq" id="WP_204517093.1">
    <property type="nucleotide sequence ID" value="NZ_BAABIN010000015.1"/>
</dbReference>